<proteinExistence type="predicted"/>
<dbReference type="PATRIC" id="fig|883113.3.peg.1371"/>
<dbReference type="Pfam" id="PF01248">
    <property type="entry name" value="Ribosomal_L7Ae"/>
    <property type="match status" value="1"/>
</dbReference>
<evidence type="ECO:0000313" key="3">
    <source>
        <dbReference type="Proteomes" id="UP000006190"/>
    </source>
</evidence>
<dbReference type="InterPro" id="IPR029064">
    <property type="entry name" value="Ribosomal_eL30-like_sf"/>
</dbReference>
<dbReference type="OrthoDB" id="9794863at2"/>
<dbReference type="Proteomes" id="UP000006190">
    <property type="component" value="Unassembled WGS sequence"/>
</dbReference>
<sequence>MMTKQKQLNLLGLAQRASKLLSGDERVEKAVKHRQVHLVVVASDTSSKTQDRYQVLAQKAGIPVCNQLTSHEISQALGKSRRICGITDSGMAKTFLSYGTGVKTMKE</sequence>
<feature type="domain" description="Ribosomal protein eL8/eL30/eS12/Gadd45" evidence="1">
    <location>
        <begin position="9"/>
        <end position="91"/>
    </location>
</feature>
<evidence type="ECO:0000313" key="2">
    <source>
        <dbReference type="EMBL" id="EHR36369.1"/>
    </source>
</evidence>
<protein>
    <recommendedName>
        <fullName evidence="1">Ribosomal protein eL8/eL30/eS12/Gadd45 domain-containing protein</fullName>
    </recommendedName>
</protein>
<dbReference type="Gene3D" id="3.30.1330.30">
    <property type="match status" value="1"/>
</dbReference>
<reference evidence="2 3" key="1">
    <citation type="submission" date="2012-01" db="EMBL/GenBank/DDBJ databases">
        <title>The Genome Sequence of Facklamia languida CCUG 37842.</title>
        <authorList>
            <consortium name="The Broad Institute Genome Sequencing Platform"/>
            <person name="Earl A."/>
            <person name="Ward D."/>
            <person name="Feldgarden M."/>
            <person name="Gevers D."/>
            <person name="Huys G."/>
            <person name="Young S.K."/>
            <person name="Zeng Q."/>
            <person name="Gargeya S."/>
            <person name="Fitzgerald M."/>
            <person name="Haas B."/>
            <person name="Abouelleil A."/>
            <person name="Alvarado L."/>
            <person name="Arachchi H.M."/>
            <person name="Berlin A."/>
            <person name="Chapman S.B."/>
            <person name="Gearin G."/>
            <person name="Goldberg J."/>
            <person name="Griggs A."/>
            <person name="Gujja S."/>
            <person name="Hansen M."/>
            <person name="Heiman D."/>
            <person name="Howarth C."/>
            <person name="Larimer J."/>
            <person name="Lui A."/>
            <person name="MacDonald P.J.P."/>
            <person name="McCowen C."/>
            <person name="Montmayeur A."/>
            <person name="Murphy C."/>
            <person name="Neiman D."/>
            <person name="Pearson M."/>
            <person name="Priest M."/>
            <person name="Roberts A."/>
            <person name="Saif S."/>
            <person name="Shea T."/>
            <person name="Sisk P."/>
            <person name="Stolte C."/>
            <person name="Sykes S."/>
            <person name="Wortman J."/>
            <person name="Nusbaum C."/>
            <person name="Birren B."/>
        </authorList>
    </citation>
    <scope>NUCLEOTIDE SEQUENCE [LARGE SCALE GENOMIC DNA]</scope>
    <source>
        <strain evidence="2 3">CCUG 37842</strain>
    </source>
</reference>
<dbReference type="InterPro" id="IPR004038">
    <property type="entry name" value="Ribosomal_eL8/eL30/eS12/Gad45"/>
</dbReference>
<dbReference type="AlphaFoldDB" id="H3NKI6"/>
<evidence type="ECO:0000259" key="1">
    <source>
        <dbReference type="Pfam" id="PF01248"/>
    </source>
</evidence>
<keyword evidence="3" id="KW-1185">Reference proteome</keyword>
<organism evidence="2 3">
    <name type="scientific">Facklamia languida CCUG 37842</name>
    <dbReference type="NCBI Taxonomy" id="883113"/>
    <lineage>
        <taxon>Bacteria</taxon>
        <taxon>Bacillati</taxon>
        <taxon>Bacillota</taxon>
        <taxon>Bacilli</taxon>
        <taxon>Lactobacillales</taxon>
        <taxon>Aerococcaceae</taxon>
        <taxon>Facklamia</taxon>
    </lineage>
</organism>
<dbReference type="STRING" id="883113.HMPREF9708_01375"/>
<dbReference type="eggNOG" id="COG1358">
    <property type="taxonomic scope" value="Bacteria"/>
</dbReference>
<comment type="caution">
    <text evidence="2">The sequence shown here is derived from an EMBL/GenBank/DDBJ whole genome shotgun (WGS) entry which is preliminary data.</text>
</comment>
<gene>
    <name evidence="2" type="ORF">HMPREF9708_01375</name>
</gene>
<name>H3NKI6_9LACT</name>
<accession>H3NKI6</accession>
<dbReference type="HOGENOM" id="CLU_157804_1_0_9"/>
<dbReference type="SUPFAM" id="SSF55315">
    <property type="entry name" value="L30e-like"/>
    <property type="match status" value="1"/>
</dbReference>
<dbReference type="EMBL" id="AGEG01000015">
    <property type="protein sequence ID" value="EHR36369.1"/>
    <property type="molecule type" value="Genomic_DNA"/>
</dbReference>